<keyword evidence="2" id="KW-1185">Reference proteome</keyword>
<comment type="caution">
    <text evidence="1">The sequence shown here is derived from an EMBL/GenBank/DDBJ whole genome shotgun (WGS) entry which is preliminary data.</text>
</comment>
<accession>A0ABW1WYR2</accession>
<gene>
    <name evidence="1" type="ORF">ACFP57_03240</name>
</gene>
<dbReference type="Proteomes" id="UP001596266">
    <property type="component" value="Unassembled WGS sequence"/>
</dbReference>
<sequence>MPVMPTVIDWLGTTVAVREDGTLDLAVAGERAFVRALRVGFDEPWIFEGQRLLVDEVEQTWTNGHVTATVRHVFDQSWSIRVQVVNLRDTEAKVSPPKLEFTSSWPARRWLAGAEGQLSFDPGRADGALLTLTQLRGRSRLSEGTCWLADLPIHLGVAGSSSAQLAISWRGDWLRDEAMQAGALPGWWPDTVLDDGDVVLLDLPDAAIEAAGMTLLEDEAGTTLSARPGVHLAQVHSGHGTTDVEFAVAPSLATELSARTVRILEGVDPRTCSPATGFVVLRAHGLGLAGDEALAFAGTVAEECAARPGPVAPFVVGLLANLALHEPKRASELPDLLSRLVEGPGAGMARVQAALALQMAGEPVAIPPGVPAVLGEVEAAIHRLEETLIRAQTPDPVELRRVAGLLGAGLPGVTADARTRAMVHAVLGLAAEGLDVGGRWPMPLAQVRDMARKRLLAERGEDEAIAWLLW</sequence>
<dbReference type="RefSeq" id="WP_343885373.1">
    <property type="nucleotide sequence ID" value="NZ_BAAAKI010000004.1"/>
</dbReference>
<reference evidence="2" key="1">
    <citation type="journal article" date="2019" name="Int. J. Syst. Evol. Microbiol.">
        <title>The Global Catalogue of Microorganisms (GCM) 10K type strain sequencing project: providing services to taxonomists for standard genome sequencing and annotation.</title>
        <authorList>
            <consortium name="The Broad Institute Genomics Platform"/>
            <consortium name="The Broad Institute Genome Sequencing Center for Infectious Disease"/>
            <person name="Wu L."/>
            <person name="Ma J."/>
        </authorList>
    </citation>
    <scope>NUCLEOTIDE SEQUENCE [LARGE SCALE GENOMIC DNA]</scope>
    <source>
        <strain evidence="2">CGMCC 1.15277</strain>
    </source>
</reference>
<protein>
    <submittedName>
        <fullName evidence="1">Uncharacterized protein</fullName>
    </submittedName>
</protein>
<organism evidence="1 2">
    <name type="scientific">Luteococcus sanguinis</name>
    <dbReference type="NCBI Taxonomy" id="174038"/>
    <lineage>
        <taxon>Bacteria</taxon>
        <taxon>Bacillati</taxon>
        <taxon>Actinomycetota</taxon>
        <taxon>Actinomycetes</taxon>
        <taxon>Propionibacteriales</taxon>
        <taxon>Propionibacteriaceae</taxon>
        <taxon>Luteococcus</taxon>
    </lineage>
</organism>
<evidence type="ECO:0000313" key="2">
    <source>
        <dbReference type="Proteomes" id="UP001596266"/>
    </source>
</evidence>
<evidence type="ECO:0000313" key="1">
    <source>
        <dbReference type="EMBL" id="MFC6396006.1"/>
    </source>
</evidence>
<name>A0ABW1WYR2_9ACTN</name>
<proteinExistence type="predicted"/>
<dbReference type="EMBL" id="JBHSUA010000009">
    <property type="protein sequence ID" value="MFC6396006.1"/>
    <property type="molecule type" value="Genomic_DNA"/>
</dbReference>